<dbReference type="GO" id="GO:0019829">
    <property type="term" value="F:ATPase-coupled monoatomic cation transmembrane transporter activity"/>
    <property type="evidence" value="ECO:0007669"/>
    <property type="project" value="UniProtKB-ARBA"/>
</dbReference>
<dbReference type="Gene3D" id="3.40.1110.10">
    <property type="entry name" value="Calcium-transporting ATPase, cytoplasmic domain N"/>
    <property type="match status" value="1"/>
</dbReference>
<accession>A0A8H3BHC7</accession>
<evidence type="ECO:0000256" key="1">
    <source>
        <dbReference type="ARBA" id="ARBA00004651"/>
    </source>
</evidence>
<keyword evidence="3 11" id="KW-0812">Transmembrane</keyword>
<keyword evidence="4" id="KW-0479">Metal-binding</keyword>
<dbReference type="Pfam" id="PF00690">
    <property type="entry name" value="Cation_ATPase_N"/>
    <property type="match status" value="2"/>
</dbReference>
<dbReference type="SFLD" id="SFLDF00027">
    <property type="entry name" value="p-type_atpase"/>
    <property type="match status" value="1"/>
</dbReference>
<dbReference type="InterPro" id="IPR008250">
    <property type="entry name" value="ATPase_P-typ_transduc_dom_A_sf"/>
</dbReference>
<evidence type="ECO:0000256" key="11">
    <source>
        <dbReference type="SAM" id="Phobius"/>
    </source>
</evidence>
<feature type="transmembrane region" description="Helical" evidence="11">
    <location>
        <begin position="434"/>
        <end position="458"/>
    </location>
</feature>
<feature type="transmembrane region" description="Helical" evidence="11">
    <location>
        <begin position="217"/>
        <end position="236"/>
    </location>
</feature>
<name>A0A8H3BHC7_9AGAM</name>
<evidence type="ECO:0000256" key="6">
    <source>
        <dbReference type="ARBA" id="ARBA00022840"/>
    </source>
</evidence>
<dbReference type="SFLD" id="SFLDS00003">
    <property type="entry name" value="Haloacid_Dehalogenase"/>
    <property type="match status" value="1"/>
</dbReference>
<evidence type="ECO:0000256" key="9">
    <source>
        <dbReference type="ARBA" id="ARBA00023136"/>
    </source>
</evidence>
<dbReference type="InterPro" id="IPR006068">
    <property type="entry name" value="ATPase_P-typ_cation-transptr_C"/>
</dbReference>
<keyword evidence="2" id="KW-1003">Cell membrane</keyword>
<dbReference type="GO" id="GO:0016887">
    <property type="term" value="F:ATP hydrolysis activity"/>
    <property type="evidence" value="ECO:0007669"/>
    <property type="project" value="InterPro"/>
</dbReference>
<dbReference type="PANTHER" id="PTHR42861">
    <property type="entry name" value="CALCIUM-TRANSPORTING ATPASE"/>
    <property type="match status" value="1"/>
</dbReference>
<evidence type="ECO:0000256" key="8">
    <source>
        <dbReference type="ARBA" id="ARBA00022989"/>
    </source>
</evidence>
<dbReference type="InterPro" id="IPR036412">
    <property type="entry name" value="HAD-like_sf"/>
</dbReference>
<keyword evidence="8 11" id="KW-1133">Transmembrane helix</keyword>
<dbReference type="FunFam" id="1.20.1110.10:FF:000015">
    <property type="entry name" value="Sodium ion P-type ATPase"/>
    <property type="match status" value="1"/>
</dbReference>
<dbReference type="InterPro" id="IPR001757">
    <property type="entry name" value="P_typ_ATPase"/>
</dbReference>
<dbReference type="InterPro" id="IPR004014">
    <property type="entry name" value="ATPase_P-typ_cation-transptr_N"/>
</dbReference>
<feature type="transmembrane region" description="Helical" evidence="11">
    <location>
        <begin position="188"/>
        <end position="211"/>
    </location>
</feature>
<dbReference type="InterPro" id="IPR023214">
    <property type="entry name" value="HAD_sf"/>
</dbReference>
<keyword evidence="7" id="KW-1278">Translocase</keyword>
<evidence type="ECO:0000256" key="10">
    <source>
        <dbReference type="SAM" id="MobiDB-lite"/>
    </source>
</evidence>
<dbReference type="SUPFAM" id="SSF81660">
    <property type="entry name" value="Metal cation-transporting ATPase, ATP-binding domain N"/>
    <property type="match status" value="1"/>
</dbReference>
<dbReference type="SUPFAM" id="SSF81665">
    <property type="entry name" value="Calcium ATPase, transmembrane domain M"/>
    <property type="match status" value="2"/>
</dbReference>
<dbReference type="InterPro" id="IPR044492">
    <property type="entry name" value="P_typ_ATPase_HD_dom"/>
</dbReference>
<dbReference type="GO" id="GO:0005524">
    <property type="term" value="F:ATP binding"/>
    <property type="evidence" value="ECO:0007669"/>
    <property type="project" value="UniProtKB-KW"/>
</dbReference>
<dbReference type="FunFam" id="2.70.150.10:FF:000016">
    <property type="entry name" value="Calcium-transporting P-type ATPase putative"/>
    <property type="match status" value="1"/>
</dbReference>
<dbReference type="PRINTS" id="PR00119">
    <property type="entry name" value="CATATPASE"/>
</dbReference>
<dbReference type="GO" id="GO:0005886">
    <property type="term" value="C:plasma membrane"/>
    <property type="evidence" value="ECO:0007669"/>
    <property type="project" value="UniProtKB-SubCell"/>
</dbReference>
<dbReference type="InterPro" id="IPR023299">
    <property type="entry name" value="ATPase_P-typ_cyto_dom_N"/>
</dbReference>
<evidence type="ECO:0000259" key="12">
    <source>
        <dbReference type="SMART" id="SM00831"/>
    </source>
</evidence>
<dbReference type="InterPro" id="IPR023298">
    <property type="entry name" value="ATPase_P-typ_TM_dom_sf"/>
</dbReference>
<dbReference type="Pfam" id="PF00689">
    <property type="entry name" value="Cation_ATPase_C"/>
    <property type="match status" value="1"/>
</dbReference>
<comment type="caution">
    <text evidence="13">The sequence shown here is derived from an EMBL/GenBank/DDBJ whole genome shotgun (WGS) entry which is preliminary data.</text>
</comment>
<dbReference type="AlphaFoldDB" id="A0A8H3BHC7"/>
<dbReference type="PRINTS" id="PR00120">
    <property type="entry name" value="HATPASE"/>
</dbReference>
<evidence type="ECO:0000256" key="2">
    <source>
        <dbReference type="ARBA" id="ARBA00022475"/>
    </source>
</evidence>
<proteinExistence type="predicted"/>
<dbReference type="FunFam" id="3.40.50.1000:FF:000193">
    <property type="entry name" value="Plasma membrane calcium-transporting ATPase 2"/>
    <property type="match status" value="1"/>
</dbReference>
<feature type="transmembrane region" description="Helical" evidence="11">
    <location>
        <begin position="956"/>
        <end position="980"/>
    </location>
</feature>
<feature type="region of interest" description="Disordered" evidence="10">
    <location>
        <begin position="1"/>
        <end position="62"/>
    </location>
</feature>
<comment type="subcellular location">
    <subcellularLocation>
        <location evidence="1">Cell membrane</location>
        <topology evidence="1">Multi-pass membrane protein</topology>
    </subcellularLocation>
</comment>
<dbReference type="GO" id="GO:0046872">
    <property type="term" value="F:metal ion binding"/>
    <property type="evidence" value="ECO:0007669"/>
    <property type="project" value="UniProtKB-KW"/>
</dbReference>
<evidence type="ECO:0000256" key="7">
    <source>
        <dbReference type="ARBA" id="ARBA00022967"/>
    </source>
</evidence>
<feature type="transmembrane region" description="Helical" evidence="11">
    <location>
        <begin position="407"/>
        <end position="428"/>
    </location>
</feature>
<dbReference type="Proteomes" id="UP000663850">
    <property type="component" value="Unassembled WGS sequence"/>
</dbReference>
<dbReference type="Gene3D" id="1.20.1110.10">
    <property type="entry name" value="Calcium-transporting ATPase, transmembrane domain"/>
    <property type="match status" value="1"/>
</dbReference>
<dbReference type="GO" id="GO:0015662">
    <property type="term" value="F:P-type ion transporter activity"/>
    <property type="evidence" value="ECO:0007669"/>
    <property type="project" value="UniProtKB-ARBA"/>
</dbReference>
<dbReference type="SFLD" id="SFLDG00002">
    <property type="entry name" value="C1.7:_P-type_atpase_like"/>
    <property type="match status" value="1"/>
</dbReference>
<evidence type="ECO:0000256" key="4">
    <source>
        <dbReference type="ARBA" id="ARBA00022723"/>
    </source>
</evidence>
<feature type="domain" description="Cation-transporting P-type ATPase N-terminal" evidence="12">
    <location>
        <begin position="81"/>
        <end position="155"/>
    </location>
</feature>
<keyword evidence="6" id="KW-0067">ATP-binding</keyword>
<keyword evidence="5" id="KW-0547">Nucleotide-binding</keyword>
<dbReference type="SUPFAM" id="SSF56784">
    <property type="entry name" value="HAD-like"/>
    <property type="match status" value="1"/>
</dbReference>
<dbReference type="Pfam" id="PF00122">
    <property type="entry name" value="E1-E2_ATPase"/>
    <property type="match status" value="1"/>
</dbReference>
<dbReference type="SMART" id="SM00831">
    <property type="entry name" value="Cation_ATPase_N"/>
    <property type="match status" value="2"/>
</dbReference>
<dbReference type="InterPro" id="IPR059000">
    <property type="entry name" value="ATPase_P-type_domA"/>
</dbReference>
<evidence type="ECO:0000256" key="3">
    <source>
        <dbReference type="ARBA" id="ARBA00022692"/>
    </source>
</evidence>
<dbReference type="Gene3D" id="2.70.150.10">
    <property type="entry name" value="Calcium-transporting ATPase, cytoplasmic transduction domain A"/>
    <property type="match status" value="1"/>
</dbReference>
<sequence>MNKPTNNDTPSSTGPGSSRALTHSVVPAAGDVDEPPIPRPAPSPGLSGLGADQDPSKRPGAFSTLDTCTTLTIDNTDVDPVWHVLNPIAVARHLATDTELGLTNQAVAERIAQYGKNQLKEPPGVSILKVLLAQVANALTLVLVGAMALSFGVNDWVEGGVITAVIIFEERIAQYGKNQLKEPPGVSILKVLLAQVANALTLVLVGAMALSFGVNDWVEGGVITAVILLNITVGFWQEYKAEKTMDSLKSLSSPTANVIRNGGGAESVPSTQLVPGDIVVVRTGDVVPADLVLILAHNVEIDEALLTGESLPVAKKVEALPDPSLSLGDRTNMAFSSTTVAKGRARGIVVSTGMRTQIGRIAEALGDQKTKPDASKSAWARARSTMMTWLGLRKGTPLQIKLNKASFAYILLFLAAICVIIVFAAAKFRINDQVVLYAIALGIGVIPESLIAVLTVTMSIGAKRMAERNVVVRRLDALEALGGVTDICSDKTGTLTMGRMVVKRLWLATGITYEVESTGAALEPVGRVIQENQSLAESKINEKSDGISPALMTFTHAASLCNNASVHQTSDGAWKGEGDATEIALQVYAQKLDLGRASLVKKSVFASDDNDDAMSTSSTDSIPTAVSKVVVTGPVDTSVEEGSYTHLAEHAFDSSIKRMTSIYMQHNGTNPGARVAFMKGAVERVLATCIAVSDSPNGTANPITDEARMSILSRMETLASQGLRVLGFAIRHDIGQDVNLEKREDIETGFIFLGLAGIYDPPRPETKGAVQACKEAGIVVHMLTGDHPATARAIALEVDIVTKDTPASAVMTATEFDALSETEIDKLPDLPLVVARCSPETKVRMIAAGKRRGRFFAMTGDGVNDAPSLKQAPVGIGMGLAGTDVAKDASDLVLTDDNFDSIRWAIAEGRIIFDNIQRFLIALLVANVGEVILLLIGLAFVDRNGESVFPLSPLQILWVNMVTASLPAVGLGVEAPAANIMKRPPASLKAGIFSRNVIVDMLWYGFVMGVTCLLSFVIIVWGPGHGDLGEHCNKTYAGCEIVFRARSVVFVILTLENLLIAWELKSLDRSLFNLYPNSNVFKDLWNNQMLFWSVIFGMATVPICLYVPRFNTVVFRHAPIDWEWGIVIGMTAVFIGFVELWKMLVRRRGWGAKWLSAPPVSQGNSAYATPLFKEEATDEKKLANAV</sequence>
<dbReference type="GO" id="GO:0098662">
    <property type="term" value="P:inorganic cation transmembrane transport"/>
    <property type="evidence" value="ECO:0007669"/>
    <property type="project" value="UniProtKB-ARBA"/>
</dbReference>
<dbReference type="Gene3D" id="3.40.50.1000">
    <property type="entry name" value="HAD superfamily/HAD-like"/>
    <property type="match status" value="1"/>
</dbReference>
<dbReference type="SUPFAM" id="SSF81653">
    <property type="entry name" value="Calcium ATPase, transduction domain A"/>
    <property type="match status" value="1"/>
</dbReference>
<evidence type="ECO:0000313" key="13">
    <source>
        <dbReference type="EMBL" id="CAE6456985.1"/>
    </source>
</evidence>
<dbReference type="NCBIfam" id="TIGR01494">
    <property type="entry name" value="ATPase_P-type"/>
    <property type="match status" value="3"/>
</dbReference>
<dbReference type="EMBL" id="CAJMWZ010002507">
    <property type="protein sequence ID" value="CAE6456985.1"/>
    <property type="molecule type" value="Genomic_DNA"/>
</dbReference>
<feature type="transmembrane region" description="Helical" evidence="11">
    <location>
        <begin position="919"/>
        <end position="941"/>
    </location>
</feature>
<keyword evidence="9 11" id="KW-0472">Membrane</keyword>
<feature type="transmembrane region" description="Helical" evidence="11">
    <location>
        <begin position="1089"/>
        <end position="1110"/>
    </location>
</feature>
<reference evidence="13" key="1">
    <citation type="submission" date="2021-01" db="EMBL/GenBank/DDBJ databases">
        <authorList>
            <person name="Kaushik A."/>
        </authorList>
    </citation>
    <scope>NUCLEOTIDE SEQUENCE</scope>
    <source>
        <strain evidence="13">Type strain: AG8-Rh-89/</strain>
    </source>
</reference>
<dbReference type="GO" id="GO:0046873">
    <property type="term" value="F:metal ion transmembrane transporter activity"/>
    <property type="evidence" value="ECO:0007669"/>
    <property type="project" value="UniProtKB-ARBA"/>
</dbReference>
<gene>
    <name evidence="13" type="ORF">RDB_LOCUS46883</name>
</gene>
<feature type="transmembrane region" description="Helical" evidence="11">
    <location>
        <begin position="1122"/>
        <end position="1141"/>
    </location>
</feature>
<feature type="domain" description="Cation-transporting P-type ATPase N-terminal" evidence="12">
    <location>
        <begin position="158"/>
        <end position="216"/>
    </location>
</feature>
<feature type="compositionally biased region" description="Polar residues" evidence="10">
    <location>
        <begin position="1"/>
        <end position="21"/>
    </location>
</feature>
<dbReference type="FunFam" id="1.20.1110.10:FF:000020">
    <property type="entry name" value="Sodium ion P-type ATPase"/>
    <property type="match status" value="1"/>
</dbReference>
<evidence type="ECO:0000313" key="14">
    <source>
        <dbReference type="Proteomes" id="UP000663850"/>
    </source>
</evidence>
<protein>
    <recommendedName>
        <fullName evidence="12">Cation-transporting P-type ATPase N-terminal domain-containing protein</fullName>
    </recommendedName>
</protein>
<organism evidence="13 14">
    <name type="scientific">Rhizoctonia solani</name>
    <dbReference type="NCBI Taxonomy" id="456999"/>
    <lineage>
        <taxon>Eukaryota</taxon>
        <taxon>Fungi</taxon>
        <taxon>Dikarya</taxon>
        <taxon>Basidiomycota</taxon>
        <taxon>Agaricomycotina</taxon>
        <taxon>Agaricomycetes</taxon>
        <taxon>Cantharellales</taxon>
        <taxon>Ceratobasidiaceae</taxon>
        <taxon>Rhizoctonia</taxon>
    </lineage>
</organism>
<evidence type="ECO:0000256" key="5">
    <source>
        <dbReference type="ARBA" id="ARBA00022741"/>
    </source>
</evidence>
<feature type="transmembrane region" description="Helical" evidence="11">
    <location>
        <begin position="1001"/>
        <end position="1021"/>
    </location>
</feature>
<dbReference type="Pfam" id="PF13246">
    <property type="entry name" value="Cation_ATPase"/>
    <property type="match status" value="1"/>
</dbReference>
<dbReference type="PROSITE" id="PS00154">
    <property type="entry name" value="ATPASE_E1_E2"/>
    <property type="match status" value="1"/>
</dbReference>
<dbReference type="InterPro" id="IPR018303">
    <property type="entry name" value="ATPase_P-typ_P_site"/>
</dbReference>